<reference evidence="2 3" key="1">
    <citation type="submission" date="2023-07" db="EMBL/GenBank/DDBJ databases">
        <title>Sorghum-associated microbial communities from plants grown in Nebraska, USA.</title>
        <authorList>
            <person name="Schachtman D."/>
        </authorList>
    </citation>
    <scope>NUCLEOTIDE SEQUENCE [LARGE SCALE GENOMIC DNA]</scope>
    <source>
        <strain evidence="2 3">BE313</strain>
    </source>
</reference>
<dbReference type="Proteomes" id="UP001180487">
    <property type="component" value="Unassembled WGS sequence"/>
</dbReference>
<accession>A0ABU2CBX3</accession>
<keyword evidence="1" id="KW-0472">Membrane</keyword>
<name>A0ABU2CBX3_9BURK</name>
<feature type="transmembrane region" description="Helical" evidence="1">
    <location>
        <begin position="6"/>
        <end position="25"/>
    </location>
</feature>
<gene>
    <name evidence="2" type="ORF">J2X19_003544</name>
</gene>
<keyword evidence="1" id="KW-0812">Transmembrane</keyword>
<evidence type="ECO:0000256" key="1">
    <source>
        <dbReference type="SAM" id="Phobius"/>
    </source>
</evidence>
<feature type="transmembrane region" description="Helical" evidence="1">
    <location>
        <begin position="37"/>
        <end position="57"/>
    </location>
</feature>
<evidence type="ECO:0000313" key="3">
    <source>
        <dbReference type="Proteomes" id="UP001180487"/>
    </source>
</evidence>
<dbReference type="EMBL" id="JAVDXT010000003">
    <property type="protein sequence ID" value="MDR7378850.1"/>
    <property type="molecule type" value="Genomic_DNA"/>
</dbReference>
<proteinExistence type="predicted"/>
<comment type="caution">
    <text evidence="2">The sequence shown here is derived from an EMBL/GenBank/DDBJ whole genome shotgun (WGS) entry which is preliminary data.</text>
</comment>
<dbReference type="RefSeq" id="WP_310375143.1">
    <property type="nucleotide sequence ID" value="NZ_JAVDXT010000003.1"/>
</dbReference>
<organism evidence="2 3">
    <name type="scientific">Rhodoferax ferrireducens</name>
    <dbReference type="NCBI Taxonomy" id="192843"/>
    <lineage>
        <taxon>Bacteria</taxon>
        <taxon>Pseudomonadati</taxon>
        <taxon>Pseudomonadota</taxon>
        <taxon>Betaproteobacteria</taxon>
        <taxon>Burkholderiales</taxon>
        <taxon>Comamonadaceae</taxon>
        <taxon>Rhodoferax</taxon>
    </lineage>
</organism>
<keyword evidence="3" id="KW-1185">Reference proteome</keyword>
<feature type="transmembrane region" description="Helical" evidence="1">
    <location>
        <begin position="77"/>
        <end position="94"/>
    </location>
</feature>
<protein>
    <submittedName>
        <fullName evidence="2">Uncharacterized protein</fullName>
    </submittedName>
</protein>
<evidence type="ECO:0000313" key="2">
    <source>
        <dbReference type="EMBL" id="MDR7378850.1"/>
    </source>
</evidence>
<keyword evidence="1" id="KW-1133">Transmembrane helix</keyword>
<sequence length="97" mass="10074">MNITPTPITAALAGLFSALVLPFLWSRFGGPGSADSIGLVVAFLLVVALPAHAFVLGFGRSRMANPRTLDTALLKRIGAWLVAVATTVAVAEFLKAP</sequence>